<accession>A0A1S1MZ68</accession>
<gene>
    <name evidence="2" type="ORF">BET10_03290</name>
</gene>
<protein>
    <recommendedName>
        <fullName evidence="4">DUF4149 domain-containing protein</fullName>
    </recommendedName>
</protein>
<evidence type="ECO:0000313" key="2">
    <source>
        <dbReference type="EMBL" id="OHU93044.1"/>
    </source>
</evidence>
<organism evidence="2 3">
    <name type="scientific">Pseudoalteromonas amylolytica</name>
    <dbReference type="NCBI Taxonomy" id="1859457"/>
    <lineage>
        <taxon>Bacteria</taxon>
        <taxon>Pseudomonadati</taxon>
        <taxon>Pseudomonadota</taxon>
        <taxon>Gammaproteobacteria</taxon>
        <taxon>Alteromonadales</taxon>
        <taxon>Pseudoalteromonadaceae</taxon>
        <taxon>Pseudoalteromonas</taxon>
    </lineage>
</organism>
<evidence type="ECO:0000313" key="3">
    <source>
        <dbReference type="Proteomes" id="UP000179786"/>
    </source>
</evidence>
<dbReference type="OrthoDB" id="6267084at2"/>
<keyword evidence="1" id="KW-0812">Transmembrane</keyword>
<keyword evidence="1" id="KW-1133">Transmembrane helix</keyword>
<feature type="transmembrane region" description="Helical" evidence="1">
    <location>
        <begin position="61"/>
        <end position="87"/>
    </location>
</feature>
<name>A0A1S1MZ68_9GAMM</name>
<comment type="caution">
    <text evidence="2">The sequence shown here is derived from an EMBL/GenBank/DDBJ whole genome shotgun (WGS) entry which is preliminary data.</text>
</comment>
<evidence type="ECO:0008006" key="4">
    <source>
        <dbReference type="Google" id="ProtNLM"/>
    </source>
</evidence>
<sequence length="132" mass="14518">MILALFGLGMFALGGIMLVKPIAFANGISEFSSKSWFHNFEIASRLIVGLLFIWQSKYSAYPVLFLVLGIILCFVSIILCFVSIFLVLVGSKQHKRFAILTSKIGVWFRPLGVFALSAGCVLMYLGFLGEGV</sequence>
<dbReference type="Proteomes" id="UP000179786">
    <property type="component" value="Unassembled WGS sequence"/>
</dbReference>
<reference evidence="2 3" key="1">
    <citation type="submission" date="2016-09" db="EMBL/GenBank/DDBJ databases">
        <title>Pseudoalteromonas amylolytica sp. nov., isolated from the surface seawater.</title>
        <authorList>
            <person name="Wu Y.-H."/>
            <person name="Cheng H."/>
            <person name="Jin X.-B."/>
            <person name="Wang C.-S."/>
            <person name="Xu X.-W."/>
        </authorList>
    </citation>
    <scope>NUCLEOTIDE SEQUENCE [LARGE SCALE GENOMIC DNA]</scope>
    <source>
        <strain evidence="2 3">JW1</strain>
    </source>
</reference>
<keyword evidence="3" id="KW-1185">Reference proteome</keyword>
<keyword evidence="1" id="KW-0472">Membrane</keyword>
<feature type="transmembrane region" description="Helical" evidence="1">
    <location>
        <begin position="107"/>
        <end position="127"/>
    </location>
</feature>
<dbReference type="EMBL" id="MKJU01000005">
    <property type="protein sequence ID" value="OHU93044.1"/>
    <property type="molecule type" value="Genomic_DNA"/>
</dbReference>
<proteinExistence type="predicted"/>
<dbReference type="AlphaFoldDB" id="A0A1S1MZ68"/>
<evidence type="ECO:0000256" key="1">
    <source>
        <dbReference type="SAM" id="Phobius"/>
    </source>
</evidence>
<dbReference type="RefSeq" id="WP_070983051.1">
    <property type="nucleotide sequence ID" value="NZ_MKJU01000005.1"/>
</dbReference>